<evidence type="ECO:0000256" key="4">
    <source>
        <dbReference type="ARBA" id="ARBA00022475"/>
    </source>
</evidence>
<evidence type="ECO:0000256" key="7">
    <source>
        <dbReference type="ARBA" id="ARBA00022741"/>
    </source>
</evidence>
<dbReference type="GO" id="GO:0000155">
    <property type="term" value="F:phosphorelay sensor kinase activity"/>
    <property type="evidence" value="ECO:0007669"/>
    <property type="project" value="InterPro"/>
</dbReference>
<reference evidence="15" key="1">
    <citation type="journal article" date="2014" name="Int. J. Syst. Evol. Microbiol.">
        <title>Complete genome sequence of Corynebacterium casei LMG S-19264T (=DSM 44701T), isolated from a smear-ripened cheese.</title>
        <authorList>
            <consortium name="US DOE Joint Genome Institute (JGI-PGF)"/>
            <person name="Walter F."/>
            <person name="Albersmeier A."/>
            <person name="Kalinowski J."/>
            <person name="Ruckert C."/>
        </authorList>
    </citation>
    <scope>NUCLEOTIDE SEQUENCE</scope>
    <source>
        <strain evidence="15">CGMCC 1.12987</strain>
    </source>
</reference>
<comment type="subcellular location">
    <subcellularLocation>
        <location evidence="2">Cell membrane</location>
        <topology evidence="2">Multi-pass membrane protein</topology>
    </subcellularLocation>
</comment>
<dbReference type="RefSeq" id="WP_188530569.1">
    <property type="nucleotide sequence ID" value="NZ_BMGR01000004.1"/>
</dbReference>
<proteinExistence type="predicted"/>
<dbReference type="InterPro" id="IPR010559">
    <property type="entry name" value="Sig_transdc_His_kin_internal"/>
</dbReference>
<comment type="caution">
    <text evidence="15">The sequence shown here is derived from an EMBL/GenBank/DDBJ whole genome shotgun (WGS) entry which is preliminary data.</text>
</comment>
<dbReference type="Gene3D" id="6.10.340.10">
    <property type="match status" value="1"/>
</dbReference>
<dbReference type="PROSITE" id="PS50109">
    <property type="entry name" value="HIS_KIN"/>
    <property type="match status" value="1"/>
</dbReference>
<dbReference type="PANTHER" id="PTHR34220:SF7">
    <property type="entry name" value="SENSOR HISTIDINE KINASE YPDA"/>
    <property type="match status" value="1"/>
</dbReference>
<evidence type="ECO:0000256" key="11">
    <source>
        <dbReference type="ARBA" id="ARBA00023136"/>
    </source>
</evidence>
<keyword evidence="12" id="KW-0812">Transmembrane</keyword>
<evidence type="ECO:0000256" key="1">
    <source>
        <dbReference type="ARBA" id="ARBA00000085"/>
    </source>
</evidence>
<dbReference type="InterPro" id="IPR036890">
    <property type="entry name" value="HATPase_C_sf"/>
</dbReference>
<sequence length="586" mass="66919">MNIGMKAFYSDLRIKYKLIILISIIMFIIGAVTYSMQQYTFEAYDNEIYLQSASALNNASLGIENELRRLEKLSFNIATDASIQSYLTIIKQGGSDYDNFLTAAKLRERMFFLGGLEKYVLSLQIIDAYGKEYTNGNNAITSTLGRIEQIRTETAKNTGGIRFIVPDHYDSALIAGREIRKVPNLELSYLGNISIRIDVNKLFQDFAGGMGRNGARFTILEGNQLVYSLHDSLGIEKLGMNLSGKRGYQILPIGGKKHFITYVPSEYTNWTYLNIIPFNEIFKETESAKRTVFIIYGMIYLVVILFSLAFARRITGPIERLNSKMRRVQLGNFEYVEEPGDREISKDEAGQMQRNFRIMVQRIEELIRENYVKQIAIKDTEFKALQAQINPHFLYNTLEAINWSAKAAGQRQISLMVESLGYLLRSSISNKEALITLEEELTIIRNYITIQKIRFEERLDFVQVIPPELSRCLIPKFSLQPLVENAVNYGLEQMIETCRIRIEAKQKEGCLFITVSDNGPGMDQEFLEKQRAGQTESKGTGIGLRNIDERIKLLFNDNYGIEIKSERGSGTQVTLRLPVEMRDSDV</sequence>
<dbReference type="SUPFAM" id="SSF55874">
    <property type="entry name" value="ATPase domain of HSP90 chaperone/DNA topoisomerase II/histidine kinase"/>
    <property type="match status" value="1"/>
</dbReference>
<dbReference type="InterPro" id="IPR003660">
    <property type="entry name" value="HAMP_dom"/>
</dbReference>
<evidence type="ECO:0000259" key="13">
    <source>
        <dbReference type="PROSITE" id="PS50109"/>
    </source>
</evidence>
<dbReference type="InterPro" id="IPR050640">
    <property type="entry name" value="Bact_2-comp_sensor_kinase"/>
</dbReference>
<keyword evidence="16" id="KW-1185">Reference proteome</keyword>
<evidence type="ECO:0000256" key="9">
    <source>
        <dbReference type="ARBA" id="ARBA00022840"/>
    </source>
</evidence>
<reference evidence="15" key="2">
    <citation type="submission" date="2020-09" db="EMBL/GenBank/DDBJ databases">
        <authorList>
            <person name="Sun Q."/>
            <person name="Zhou Y."/>
        </authorList>
    </citation>
    <scope>NUCLEOTIDE SEQUENCE</scope>
    <source>
        <strain evidence="15">CGMCC 1.12987</strain>
    </source>
</reference>
<dbReference type="Pfam" id="PF00672">
    <property type="entry name" value="HAMP"/>
    <property type="match status" value="1"/>
</dbReference>
<keyword evidence="5" id="KW-0597">Phosphoprotein</keyword>
<dbReference type="PROSITE" id="PS50885">
    <property type="entry name" value="HAMP"/>
    <property type="match status" value="1"/>
</dbReference>
<feature type="domain" description="HAMP" evidence="14">
    <location>
        <begin position="312"/>
        <end position="368"/>
    </location>
</feature>
<keyword evidence="8 15" id="KW-0418">Kinase</keyword>
<dbReference type="AlphaFoldDB" id="A0A917FTE2"/>
<evidence type="ECO:0000256" key="10">
    <source>
        <dbReference type="ARBA" id="ARBA00023012"/>
    </source>
</evidence>
<dbReference type="EMBL" id="BMGR01000004">
    <property type="protein sequence ID" value="GGF99923.1"/>
    <property type="molecule type" value="Genomic_DNA"/>
</dbReference>
<evidence type="ECO:0000256" key="12">
    <source>
        <dbReference type="SAM" id="Phobius"/>
    </source>
</evidence>
<dbReference type="EC" id="2.7.13.3" evidence="3"/>
<dbReference type="Pfam" id="PF06580">
    <property type="entry name" value="His_kinase"/>
    <property type="match status" value="1"/>
</dbReference>
<dbReference type="InterPro" id="IPR005467">
    <property type="entry name" value="His_kinase_dom"/>
</dbReference>
<evidence type="ECO:0000256" key="5">
    <source>
        <dbReference type="ARBA" id="ARBA00022553"/>
    </source>
</evidence>
<keyword evidence="9" id="KW-0067">ATP-binding</keyword>
<comment type="catalytic activity">
    <reaction evidence="1">
        <text>ATP + protein L-histidine = ADP + protein N-phospho-L-histidine.</text>
        <dbReference type="EC" id="2.7.13.3"/>
    </reaction>
</comment>
<dbReference type="Pfam" id="PF02518">
    <property type="entry name" value="HATPase_c"/>
    <property type="match status" value="1"/>
</dbReference>
<evidence type="ECO:0000313" key="16">
    <source>
        <dbReference type="Proteomes" id="UP000644756"/>
    </source>
</evidence>
<keyword evidence="6" id="KW-0808">Transferase</keyword>
<accession>A0A917FTE2</accession>
<dbReference type="InterPro" id="IPR003594">
    <property type="entry name" value="HATPase_dom"/>
</dbReference>
<dbReference type="Proteomes" id="UP000644756">
    <property type="component" value="Unassembled WGS sequence"/>
</dbReference>
<feature type="transmembrane region" description="Helical" evidence="12">
    <location>
        <begin position="16"/>
        <end position="36"/>
    </location>
</feature>
<protein>
    <recommendedName>
        <fullName evidence="3">histidine kinase</fullName>
        <ecNumber evidence="3">2.7.13.3</ecNumber>
    </recommendedName>
</protein>
<dbReference type="CDD" id="cd06225">
    <property type="entry name" value="HAMP"/>
    <property type="match status" value="1"/>
</dbReference>
<dbReference type="Gene3D" id="3.30.565.10">
    <property type="entry name" value="Histidine kinase-like ATPase, C-terminal domain"/>
    <property type="match status" value="1"/>
</dbReference>
<dbReference type="PRINTS" id="PR00344">
    <property type="entry name" value="BCTRLSENSOR"/>
</dbReference>
<feature type="domain" description="Histidine kinase" evidence="13">
    <location>
        <begin position="479"/>
        <end position="581"/>
    </location>
</feature>
<keyword evidence="12" id="KW-1133">Transmembrane helix</keyword>
<dbReference type="PANTHER" id="PTHR34220">
    <property type="entry name" value="SENSOR HISTIDINE KINASE YPDA"/>
    <property type="match status" value="1"/>
</dbReference>
<dbReference type="GO" id="GO:0005524">
    <property type="term" value="F:ATP binding"/>
    <property type="evidence" value="ECO:0007669"/>
    <property type="project" value="UniProtKB-KW"/>
</dbReference>
<dbReference type="GO" id="GO:0005886">
    <property type="term" value="C:plasma membrane"/>
    <property type="evidence" value="ECO:0007669"/>
    <property type="project" value="UniProtKB-SubCell"/>
</dbReference>
<organism evidence="15 16">
    <name type="scientific">Paenibacillus abyssi</name>
    <dbReference type="NCBI Taxonomy" id="1340531"/>
    <lineage>
        <taxon>Bacteria</taxon>
        <taxon>Bacillati</taxon>
        <taxon>Bacillota</taxon>
        <taxon>Bacilli</taxon>
        <taxon>Bacillales</taxon>
        <taxon>Paenibacillaceae</taxon>
        <taxon>Paenibacillus</taxon>
    </lineage>
</organism>
<keyword evidence="7" id="KW-0547">Nucleotide-binding</keyword>
<dbReference type="SUPFAM" id="SSF158472">
    <property type="entry name" value="HAMP domain-like"/>
    <property type="match status" value="1"/>
</dbReference>
<evidence type="ECO:0000256" key="3">
    <source>
        <dbReference type="ARBA" id="ARBA00012438"/>
    </source>
</evidence>
<feature type="transmembrane region" description="Helical" evidence="12">
    <location>
        <begin position="293"/>
        <end position="311"/>
    </location>
</feature>
<keyword evidence="10" id="KW-0902">Two-component regulatory system</keyword>
<evidence type="ECO:0000313" key="15">
    <source>
        <dbReference type="EMBL" id="GGF99923.1"/>
    </source>
</evidence>
<evidence type="ECO:0000259" key="14">
    <source>
        <dbReference type="PROSITE" id="PS50885"/>
    </source>
</evidence>
<gene>
    <name evidence="15" type="primary">yesM</name>
    <name evidence="15" type="ORF">GCM10010916_16480</name>
</gene>
<evidence type="ECO:0000256" key="6">
    <source>
        <dbReference type="ARBA" id="ARBA00022679"/>
    </source>
</evidence>
<keyword evidence="11 12" id="KW-0472">Membrane</keyword>
<dbReference type="InterPro" id="IPR004358">
    <property type="entry name" value="Sig_transdc_His_kin-like_C"/>
</dbReference>
<dbReference type="SMART" id="SM00304">
    <property type="entry name" value="HAMP"/>
    <property type="match status" value="1"/>
</dbReference>
<name>A0A917FTE2_9BACL</name>
<dbReference type="SMART" id="SM00387">
    <property type="entry name" value="HATPase_c"/>
    <property type="match status" value="1"/>
</dbReference>
<evidence type="ECO:0000256" key="8">
    <source>
        <dbReference type="ARBA" id="ARBA00022777"/>
    </source>
</evidence>
<evidence type="ECO:0000256" key="2">
    <source>
        <dbReference type="ARBA" id="ARBA00004651"/>
    </source>
</evidence>
<keyword evidence="4" id="KW-1003">Cell membrane</keyword>